<dbReference type="EC" id="3.1.2.-" evidence="1"/>
<organism evidence="1 2">
    <name type="scientific">Antarcticirhabdus aurantiaca</name>
    <dbReference type="NCBI Taxonomy" id="2606717"/>
    <lineage>
        <taxon>Bacteria</taxon>
        <taxon>Pseudomonadati</taxon>
        <taxon>Pseudomonadota</taxon>
        <taxon>Alphaproteobacteria</taxon>
        <taxon>Hyphomicrobiales</taxon>
        <taxon>Aurantimonadaceae</taxon>
        <taxon>Antarcticirhabdus</taxon>
    </lineage>
</organism>
<protein>
    <submittedName>
        <fullName evidence="1">YbgC/FadM family acyl-CoA thioesterase</fullName>
        <ecNumber evidence="1">3.1.2.-</ecNumber>
    </submittedName>
</protein>
<reference evidence="1" key="1">
    <citation type="submission" date="2022-11" db="EMBL/GenBank/DDBJ databases">
        <title>beta-Carotene-producing bacterium, Jeongeuplla avenae sp. nov., alleviates the salt stress of Arabidopsis seedlings.</title>
        <authorList>
            <person name="Jiang L."/>
            <person name="Lee J."/>
        </authorList>
    </citation>
    <scope>NUCLEOTIDE SEQUENCE</scope>
    <source>
        <strain evidence="1">DY_R2A_6</strain>
    </source>
</reference>
<gene>
    <name evidence="1" type="ORF">OXU80_19745</name>
</gene>
<sequence>MGHGLAGELVEGGHRLDVRVYFEDTDFSGLVYHARYLHFFERGRTDYLRLLGVGHRELLDGAYGEPCFFAVRRMTIDFRSAAGIDDVLTVTTRPRPIKGIRITLDQRIEKAGALVAEAIVEVVVLSKAGRPMRLVEAVASRFV</sequence>
<dbReference type="Proteomes" id="UP001163223">
    <property type="component" value="Chromosome"/>
</dbReference>
<evidence type="ECO:0000313" key="2">
    <source>
        <dbReference type="Proteomes" id="UP001163223"/>
    </source>
</evidence>
<keyword evidence="1" id="KW-0378">Hydrolase</keyword>
<name>A0ACD4NJT9_9HYPH</name>
<proteinExistence type="predicted"/>
<evidence type="ECO:0000313" key="1">
    <source>
        <dbReference type="EMBL" id="WAJ27073.1"/>
    </source>
</evidence>
<keyword evidence="2" id="KW-1185">Reference proteome</keyword>
<accession>A0ACD4NJT9</accession>
<dbReference type="EMBL" id="CP113520">
    <property type="protein sequence ID" value="WAJ27073.1"/>
    <property type="molecule type" value="Genomic_DNA"/>
</dbReference>